<evidence type="ECO:0000313" key="2">
    <source>
        <dbReference type="EMBL" id="CAD5230036.1"/>
    </source>
</evidence>
<reference evidence="6" key="1">
    <citation type="submission" date="2016-11" db="UniProtKB">
        <authorList>
            <consortium name="WormBaseParasite"/>
        </authorList>
    </citation>
    <scope>IDENTIFICATION</scope>
</reference>
<evidence type="ECO:0000313" key="4">
    <source>
        <dbReference type="Proteomes" id="UP000095284"/>
    </source>
</evidence>
<dbReference type="Proteomes" id="UP000659654">
    <property type="component" value="Unassembled WGS sequence"/>
</dbReference>
<evidence type="ECO:0000313" key="6">
    <source>
        <dbReference type="WBParaSite" id="BXY_1113300.1"/>
    </source>
</evidence>
<feature type="chain" id="PRO_5035359999" evidence="1">
    <location>
        <begin position="22"/>
        <end position="141"/>
    </location>
</feature>
<dbReference type="WBParaSite" id="BXY_1113300.1">
    <property type="protein sequence ID" value="BXY_1113300.1"/>
    <property type="gene ID" value="BXY_1113300"/>
</dbReference>
<sequence length="141" mass="16245">MSKLVVFPLIFFHFIPLFVLSATVQRNDFYMNLRCGPLYLYGTVEIDTDALTPNVIHFDEYDEGIIRFWFFKDGIYGLDVTVTTNCGAINKVDEKCMNVFKLHLTPLGQLPDNTQLFGKDINTGIQLQEMIERNEFTTECS</sequence>
<gene>
    <name evidence="2" type="ORF">BXYJ_LOCUS10786</name>
</gene>
<evidence type="ECO:0000313" key="5">
    <source>
        <dbReference type="Proteomes" id="UP000659654"/>
    </source>
</evidence>
<dbReference type="Proteomes" id="UP000582659">
    <property type="component" value="Unassembled WGS sequence"/>
</dbReference>
<proteinExistence type="predicted"/>
<keyword evidence="5" id="KW-1185">Reference proteome</keyword>
<feature type="signal peptide" evidence="1">
    <location>
        <begin position="1"/>
        <end position="21"/>
    </location>
</feature>
<evidence type="ECO:0000256" key="1">
    <source>
        <dbReference type="SAM" id="SignalP"/>
    </source>
</evidence>
<dbReference type="AlphaFoldDB" id="A0A1I7SDM6"/>
<accession>A0A1I7SDM6</accession>
<dbReference type="EMBL" id="CAJFCV020000005">
    <property type="protein sequence ID" value="CAG9120887.1"/>
    <property type="molecule type" value="Genomic_DNA"/>
</dbReference>
<name>A0A1I7SDM6_BURXY</name>
<organism evidence="4 6">
    <name type="scientific">Bursaphelenchus xylophilus</name>
    <name type="common">Pinewood nematode worm</name>
    <name type="synonym">Aphelenchoides xylophilus</name>
    <dbReference type="NCBI Taxonomy" id="6326"/>
    <lineage>
        <taxon>Eukaryota</taxon>
        <taxon>Metazoa</taxon>
        <taxon>Ecdysozoa</taxon>
        <taxon>Nematoda</taxon>
        <taxon>Chromadorea</taxon>
        <taxon>Rhabditida</taxon>
        <taxon>Tylenchina</taxon>
        <taxon>Tylenchomorpha</taxon>
        <taxon>Aphelenchoidea</taxon>
        <taxon>Aphelenchoididae</taxon>
        <taxon>Bursaphelenchus</taxon>
    </lineage>
</organism>
<reference evidence="3" key="2">
    <citation type="submission" date="2020-08" db="EMBL/GenBank/DDBJ databases">
        <authorList>
            <person name="Kikuchi T."/>
        </authorList>
    </citation>
    <scope>NUCLEOTIDE SEQUENCE</scope>
    <source>
        <strain evidence="2">Ka4C1</strain>
    </source>
</reference>
<evidence type="ECO:0000313" key="3">
    <source>
        <dbReference type="EMBL" id="CAG9120887.1"/>
    </source>
</evidence>
<protein>
    <submittedName>
        <fullName evidence="2">(pine wood nematode) hypothetical protein</fullName>
    </submittedName>
</protein>
<dbReference type="Proteomes" id="UP000095284">
    <property type="component" value="Unplaced"/>
</dbReference>
<dbReference type="EMBL" id="CAJFDI010000005">
    <property type="protein sequence ID" value="CAD5230036.1"/>
    <property type="molecule type" value="Genomic_DNA"/>
</dbReference>
<keyword evidence="1" id="KW-0732">Signal</keyword>